<evidence type="ECO:0000313" key="1">
    <source>
        <dbReference type="EMBL" id="KAJ1895054.1"/>
    </source>
</evidence>
<gene>
    <name evidence="1" type="primary">UTR2_6</name>
    <name evidence="1" type="ORF">LPJ66_004817</name>
</gene>
<keyword evidence="2" id="KW-1185">Reference proteome</keyword>
<comment type="caution">
    <text evidence="1">The sequence shown here is derived from an EMBL/GenBank/DDBJ whole genome shotgun (WGS) entry which is preliminary data.</text>
</comment>
<protein>
    <submittedName>
        <fullName evidence="1">Glycosidase CRH2</fullName>
    </submittedName>
</protein>
<evidence type="ECO:0000313" key="2">
    <source>
        <dbReference type="Proteomes" id="UP001150581"/>
    </source>
</evidence>
<reference evidence="1" key="1">
    <citation type="submission" date="2022-07" db="EMBL/GenBank/DDBJ databases">
        <title>Phylogenomic reconstructions and comparative analyses of Kickxellomycotina fungi.</title>
        <authorList>
            <person name="Reynolds N.K."/>
            <person name="Stajich J.E."/>
            <person name="Barry K."/>
            <person name="Grigoriev I.V."/>
            <person name="Crous P."/>
            <person name="Smith M.E."/>
        </authorList>
    </citation>
    <scope>NUCLEOTIDE SEQUENCE</scope>
    <source>
        <strain evidence="1">Benny 63K</strain>
    </source>
</reference>
<dbReference type="Proteomes" id="UP001150581">
    <property type="component" value="Unassembled WGS sequence"/>
</dbReference>
<name>A0ACC1IGV7_9FUNG</name>
<sequence>MRYARKIGVNFTISALALAALLQTAMAAGQCGSQSCGKDSPCCVRGYCNSNAMYCIPFNCEAGNSYSENSCWNTAHCVQSSVNFASGNAFAQIADYNGDPSTAAFLSQFEPSNAKQNNGELELTLVKQADGKGFGATVMNTRAFQYGTVEAVMRSGSSGGGVVSSFIIRNDKVGDEIDFEFVGANKGSVESNFYWHDQLDYTKMVKSPALPDTTTNYHSYAIQWTPDKIVWLVNGNAFRTVNRADTWDSASNTFKYPDSESYVSFSIWDGGSGAKGTSDWAGGLIQWDNQPFTMAVKSINIDCYYKGNETTYTPPGSGNNGGDGESTDGESTDGEGDESSTADNTDDNSSSEVNNDDESSEEEESSVKSSSSKTSSTKTSSIKSASHDESTEADDEESRISDDVEEQNDDDENSKSSIKAGASFVRSSSSDARALVASFGGVAAALIAACLF</sequence>
<proteinExistence type="predicted"/>
<keyword evidence="1" id="KW-0378">Hydrolase</keyword>
<organism evidence="1 2">
    <name type="scientific">Kickxella alabastrina</name>
    <dbReference type="NCBI Taxonomy" id="61397"/>
    <lineage>
        <taxon>Eukaryota</taxon>
        <taxon>Fungi</taxon>
        <taxon>Fungi incertae sedis</taxon>
        <taxon>Zoopagomycota</taxon>
        <taxon>Kickxellomycotina</taxon>
        <taxon>Kickxellomycetes</taxon>
        <taxon>Kickxellales</taxon>
        <taxon>Kickxellaceae</taxon>
        <taxon>Kickxella</taxon>
    </lineage>
</organism>
<keyword evidence="1" id="KW-0326">Glycosidase</keyword>
<accession>A0ACC1IGV7</accession>
<dbReference type="EMBL" id="JANBPG010000612">
    <property type="protein sequence ID" value="KAJ1895054.1"/>
    <property type="molecule type" value="Genomic_DNA"/>
</dbReference>